<evidence type="ECO:0000256" key="1">
    <source>
        <dbReference type="ARBA" id="ARBA00023015"/>
    </source>
</evidence>
<dbReference type="PANTHER" id="PTHR46797">
    <property type="entry name" value="HTH-TYPE TRANSCRIPTIONAL REGULATOR"/>
    <property type="match status" value="1"/>
</dbReference>
<accession>A0A3B0YQS4</accession>
<protein>
    <submittedName>
        <fullName evidence="5">Transcriptional regulator, MerR family</fullName>
    </submittedName>
</protein>
<dbReference type="GO" id="GO:0003677">
    <property type="term" value="F:DNA binding"/>
    <property type="evidence" value="ECO:0007669"/>
    <property type="project" value="UniProtKB-KW"/>
</dbReference>
<feature type="domain" description="HTH cro/C1-type" evidence="4">
    <location>
        <begin position="10"/>
        <end position="64"/>
    </location>
</feature>
<dbReference type="CDD" id="cd00093">
    <property type="entry name" value="HTH_XRE"/>
    <property type="match status" value="1"/>
</dbReference>
<evidence type="ECO:0000313" key="5">
    <source>
        <dbReference type="EMBL" id="VAW79060.1"/>
    </source>
</evidence>
<dbReference type="Gene3D" id="1.10.260.40">
    <property type="entry name" value="lambda repressor-like DNA-binding domains"/>
    <property type="match status" value="1"/>
</dbReference>
<name>A0A3B0YQS4_9ZZZZ</name>
<dbReference type="GO" id="GO:0005829">
    <property type="term" value="C:cytosol"/>
    <property type="evidence" value="ECO:0007669"/>
    <property type="project" value="TreeGrafter"/>
</dbReference>
<keyword evidence="2" id="KW-0238">DNA-binding</keyword>
<organism evidence="5">
    <name type="scientific">hydrothermal vent metagenome</name>
    <dbReference type="NCBI Taxonomy" id="652676"/>
    <lineage>
        <taxon>unclassified sequences</taxon>
        <taxon>metagenomes</taxon>
        <taxon>ecological metagenomes</taxon>
    </lineage>
</organism>
<evidence type="ECO:0000256" key="2">
    <source>
        <dbReference type="ARBA" id="ARBA00023125"/>
    </source>
</evidence>
<dbReference type="EMBL" id="UOFK01000177">
    <property type="protein sequence ID" value="VAW79060.1"/>
    <property type="molecule type" value="Genomic_DNA"/>
</dbReference>
<reference evidence="5" key="1">
    <citation type="submission" date="2018-06" db="EMBL/GenBank/DDBJ databases">
        <authorList>
            <person name="Zhirakovskaya E."/>
        </authorList>
    </citation>
    <scope>NUCLEOTIDE SEQUENCE</scope>
</reference>
<gene>
    <name evidence="5" type="ORF">MNBD_GAMMA13-598</name>
</gene>
<proteinExistence type="predicted"/>
<dbReference type="PROSITE" id="PS50943">
    <property type="entry name" value="HTH_CROC1"/>
    <property type="match status" value="1"/>
</dbReference>
<dbReference type="GO" id="GO:0003700">
    <property type="term" value="F:DNA-binding transcription factor activity"/>
    <property type="evidence" value="ECO:0007669"/>
    <property type="project" value="TreeGrafter"/>
</dbReference>
<keyword evidence="1" id="KW-0805">Transcription regulation</keyword>
<dbReference type="PANTHER" id="PTHR46797:SF23">
    <property type="entry name" value="HTH-TYPE TRANSCRIPTIONAL REGULATOR SUTR"/>
    <property type="match status" value="1"/>
</dbReference>
<dbReference type="Pfam" id="PF01381">
    <property type="entry name" value="HTH_3"/>
    <property type="match status" value="1"/>
</dbReference>
<sequence>MSRALLSTNLRHLRQQQGWSQEILAEHCGLHRTYIGAVERGERNISLDNLERLAEALGVTLCELLDAQTHYVRDIAGYYQTQPSNCNVSTAICYL</sequence>
<dbReference type="InterPro" id="IPR010982">
    <property type="entry name" value="Lambda_DNA-bd_dom_sf"/>
</dbReference>
<dbReference type="InterPro" id="IPR001387">
    <property type="entry name" value="Cro/C1-type_HTH"/>
</dbReference>
<evidence type="ECO:0000256" key="3">
    <source>
        <dbReference type="ARBA" id="ARBA00023163"/>
    </source>
</evidence>
<dbReference type="InterPro" id="IPR050807">
    <property type="entry name" value="TransReg_Diox_bact_type"/>
</dbReference>
<keyword evidence="3" id="KW-0804">Transcription</keyword>
<dbReference type="SUPFAM" id="SSF47413">
    <property type="entry name" value="lambda repressor-like DNA-binding domains"/>
    <property type="match status" value="1"/>
</dbReference>
<dbReference type="AlphaFoldDB" id="A0A3B0YQS4"/>
<dbReference type="SMART" id="SM00530">
    <property type="entry name" value="HTH_XRE"/>
    <property type="match status" value="1"/>
</dbReference>
<evidence type="ECO:0000259" key="4">
    <source>
        <dbReference type="PROSITE" id="PS50943"/>
    </source>
</evidence>